<comment type="subcellular location">
    <subcellularLocation>
        <location evidence="1">Cell membrane</location>
        <topology evidence="1">Multi-pass membrane protein</topology>
    </subcellularLocation>
</comment>
<evidence type="ECO:0000259" key="8">
    <source>
        <dbReference type="Pfam" id="PF02687"/>
    </source>
</evidence>
<dbReference type="OrthoDB" id="9780560at2"/>
<feature type="domain" description="ABC3 transporter permease C-terminal" evidence="8">
    <location>
        <begin position="341"/>
        <end position="462"/>
    </location>
</feature>
<feature type="domain" description="ABC3 transporter permease C-terminal" evidence="8">
    <location>
        <begin position="63"/>
        <end position="182"/>
    </location>
</feature>
<proteinExistence type="inferred from homology"/>
<feature type="transmembrane region" description="Helical" evidence="7">
    <location>
        <begin position="154"/>
        <end position="174"/>
    </location>
</feature>
<keyword evidence="5 7" id="KW-0472">Membrane</keyword>
<gene>
    <name evidence="9" type="ORF">FLP23_07245</name>
</gene>
<dbReference type="GO" id="GO:0005886">
    <property type="term" value="C:plasma membrane"/>
    <property type="evidence" value="ECO:0007669"/>
    <property type="project" value="UniProtKB-SubCell"/>
</dbReference>
<dbReference type="InterPro" id="IPR050250">
    <property type="entry name" value="Macrolide_Exporter_MacB"/>
</dbReference>
<dbReference type="KEGG" id="lyk:FLP23_07245"/>
<keyword evidence="3 7" id="KW-0812">Transmembrane</keyword>
<dbReference type="Proteomes" id="UP000322159">
    <property type="component" value="Chromosome"/>
</dbReference>
<dbReference type="GO" id="GO:0022857">
    <property type="term" value="F:transmembrane transporter activity"/>
    <property type="evidence" value="ECO:0007669"/>
    <property type="project" value="TreeGrafter"/>
</dbReference>
<feature type="transmembrane region" description="Helical" evidence="7">
    <location>
        <begin position="384"/>
        <end position="411"/>
    </location>
</feature>
<feature type="transmembrane region" description="Helical" evidence="7">
    <location>
        <begin position="431"/>
        <end position="453"/>
    </location>
</feature>
<feature type="transmembrane region" description="Helical" evidence="7">
    <location>
        <begin position="234"/>
        <end position="255"/>
    </location>
</feature>
<feature type="transmembrane region" description="Helical" evidence="7">
    <location>
        <begin position="46"/>
        <end position="71"/>
    </location>
</feature>
<evidence type="ECO:0000313" key="9">
    <source>
        <dbReference type="EMBL" id="QEO09818.1"/>
    </source>
</evidence>
<name>A0A5C1Y8W4_9MICO</name>
<feature type="transmembrane region" description="Helical" evidence="7">
    <location>
        <begin position="334"/>
        <end position="363"/>
    </location>
</feature>
<comment type="similarity">
    <text evidence="6">Belongs to the ABC-4 integral membrane protein family.</text>
</comment>
<evidence type="ECO:0000256" key="3">
    <source>
        <dbReference type="ARBA" id="ARBA00022692"/>
    </source>
</evidence>
<accession>A0A5C1Y8W4</accession>
<evidence type="ECO:0000313" key="10">
    <source>
        <dbReference type="Proteomes" id="UP000322159"/>
    </source>
</evidence>
<dbReference type="RefSeq" id="WP_149325237.1">
    <property type="nucleotide sequence ID" value="NZ_CP043504.1"/>
</dbReference>
<evidence type="ECO:0000256" key="7">
    <source>
        <dbReference type="SAM" id="Phobius"/>
    </source>
</evidence>
<feature type="transmembrane region" description="Helical" evidence="7">
    <location>
        <begin position="206"/>
        <end position="228"/>
    </location>
</feature>
<keyword evidence="10" id="KW-1185">Reference proteome</keyword>
<feature type="transmembrane region" description="Helical" evidence="7">
    <location>
        <begin position="113"/>
        <end position="134"/>
    </location>
</feature>
<dbReference type="Pfam" id="PF02687">
    <property type="entry name" value="FtsX"/>
    <property type="match status" value="2"/>
</dbReference>
<organism evidence="9 10">
    <name type="scientific">Protaetiibacter larvae</name>
    <dbReference type="NCBI Taxonomy" id="2592654"/>
    <lineage>
        <taxon>Bacteria</taxon>
        <taxon>Bacillati</taxon>
        <taxon>Actinomycetota</taxon>
        <taxon>Actinomycetes</taxon>
        <taxon>Micrococcales</taxon>
        <taxon>Microbacteriaceae</taxon>
        <taxon>Protaetiibacter</taxon>
    </lineage>
</organism>
<evidence type="ECO:0000256" key="6">
    <source>
        <dbReference type="ARBA" id="ARBA00038076"/>
    </source>
</evidence>
<reference evidence="9 10" key="1">
    <citation type="submission" date="2019-09" db="EMBL/GenBank/DDBJ databases">
        <title>Genome sequencing of strain KACC 19322.</title>
        <authorList>
            <person name="Heo J."/>
            <person name="Kim S.-J."/>
            <person name="Kim J.-S."/>
            <person name="Hong S.-B."/>
            <person name="Kwon S.-W."/>
        </authorList>
    </citation>
    <scope>NUCLEOTIDE SEQUENCE [LARGE SCALE GENOMIC DNA]</scope>
    <source>
        <strain evidence="9 10">KACC 19322</strain>
    </source>
</reference>
<evidence type="ECO:0000256" key="1">
    <source>
        <dbReference type="ARBA" id="ARBA00004651"/>
    </source>
</evidence>
<dbReference type="AlphaFoldDB" id="A0A5C1Y8W4"/>
<evidence type="ECO:0000256" key="5">
    <source>
        <dbReference type="ARBA" id="ARBA00023136"/>
    </source>
</evidence>
<feature type="transmembrane region" description="Helical" evidence="7">
    <location>
        <begin position="291"/>
        <end position="314"/>
    </location>
</feature>
<keyword evidence="4 7" id="KW-1133">Transmembrane helix</keyword>
<evidence type="ECO:0000256" key="4">
    <source>
        <dbReference type="ARBA" id="ARBA00022989"/>
    </source>
</evidence>
<evidence type="ECO:0000256" key="2">
    <source>
        <dbReference type="ARBA" id="ARBA00022475"/>
    </source>
</evidence>
<feature type="transmembrane region" description="Helical" evidence="7">
    <location>
        <begin position="15"/>
        <end position="34"/>
    </location>
</feature>
<sequence length="470" mass="47632">MAAVSTSTGLREHGSSILVAGLSAAFGVALLQVTGALTDVIRADDVLGASATVTAILGIIAVVFLVIAVYVGSIVTANTFATIVAGRARLIALLRLVGASARAQRRAVAREGLVVGALGSAAGAVVGTAIALGLERTGVALGWLPDVAHDWFRPMLLVPVVVVVLTTWLASWIGSRRVLSVTPLQAIGGSQPLSHEAVRARPARNAVAIALIVIGSGLLVLGMLVGLVNPLGVLIGLVGGVLSFSGVVSGAHLFMPPALRLVGRILGRSPSARLAAANAVRYPERASRTTIGVVIGVTLVTMFGVAIASFRTLIAQAQEAQPEVYQGMDALLDALTAVFSILVGVSALIAAVGLVNALSLSVLQRTRELGLLRALGFSRSQLRRMVLAESVQLTATAVVVGLLLGTFYGWAGAQSLLGSAQGMPGIVAPGVPWATIGAVVVAAAVLTIVATVAPARRAARLAPVAALAVD</sequence>
<dbReference type="EMBL" id="CP043504">
    <property type="protein sequence ID" value="QEO09818.1"/>
    <property type="molecule type" value="Genomic_DNA"/>
</dbReference>
<dbReference type="PANTHER" id="PTHR30572:SF4">
    <property type="entry name" value="ABC TRANSPORTER PERMEASE YTRF"/>
    <property type="match status" value="1"/>
</dbReference>
<keyword evidence="2" id="KW-1003">Cell membrane</keyword>
<dbReference type="InterPro" id="IPR003838">
    <property type="entry name" value="ABC3_permease_C"/>
</dbReference>
<dbReference type="PANTHER" id="PTHR30572">
    <property type="entry name" value="MEMBRANE COMPONENT OF TRANSPORTER-RELATED"/>
    <property type="match status" value="1"/>
</dbReference>
<protein>
    <submittedName>
        <fullName evidence="9">ABC transporter permease</fullName>
    </submittedName>
</protein>